<evidence type="ECO:0000256" key="10">
    <source>
        <dbReference type="ARBA" id="ARBA00023180"/>
    </source>
</evidence>
<dbReference type="Pfam" id="PF03567">
    <property type="entry name" value="Sulfotransfer_2"/>
    <property type="match status" value="1"/>
</dbReference>
<keyword evidence="10" id="KW-0325">Glycoprotein</keyword>
<reference evidence="12" key="2">
    <citation type="submission" date="2015-06" db="UniProtKB">
        <authorList>
            <consortium name="EnsemblMetazoa"/>
        </authorList>
    </citation>
    <scope>IDENTIFICATION</scope>
</reference>
<keyword evidence="4 11" id="KW-0812">Transmembrane</keyword>
<dbReference type="PANTHER" id="PTHR12129">
    <property type="entry name" value="HEPARAN SULFATE 2-O-SULFOTRANSFERASE"/>
    <property type="match status" value="1"/>
</dbReference>
<dbReference type="GO" id="GO:0004394">
    <property type="term" value="F:heparan sulfate 2-sulfotransferase activity"/>
    <property type="evidence" value="ECO:0007669"/>
    <property type="project" value="TreeGrafter"/>
</dbReference>
<keyword evidence="7" id="KW-0333">Golgi apparatus</keyword>
<keyword evidence="3" id="KW-0808">Transferase</keyword>
<dbReference type="STRING" id="32264.T1KQK7"/>
<dbReference type="eggNOG" id="KOG3922">
    <property type="taxonomic scope" value="Eukaryota"/>
</dbReference>
<sequence>MMAPIPHFRYLFLLIGILTLVLIYFIENLEERISTLERKAFFTSYVNRQTLDEALPLSLTSSSSYPTVSGPISSQNNPPVYNQNADEDRIVIYNRVPKTGSTSLMGIAYDLCGPNKFNVIHLNTTKNSHVLSLPDQAYFVQNLTQWKERRPMIVHGHLSFLDFGRFGVADKPIYISMVREPLERLALLGSQKARKQSYL</sequence>
<dbReference type="Gene3D" id="3.40.50.300">
    <property type="entry name" value="P-loop containing nucleotide triphosphate hydrolases"/>
    <property type="match status" value="1"/>
</dbReference>
<evidence type="ECO:0000313" key="12">
    <source>
        <dbReference type="EnsemblMetazoa" id="tetur18g00280.1"/>
    </source>
</evidence>
<dbReference type="InterPro" id="IPR007734">
    <property type="entry name" value="Heparan_SO4_2-O-STrfase"/>
</dbReference>
<evidence type="ECO:0000256" key="1">
    <source>
        <dbReference type="ARBA" id="ARBA00004323"/>
    </source>
</evidence>
<dbReference type="AlphaFoldDB" id="T1KQK7"/>
<keyword evidence="9" id="KW-1015">Disulfide bond</keyword>
<evidence type="ECO:0000256" key="6">
    <source>
        <dbReference type="ARBA" id="ARBA00022989"/>
    </source>
</evidence>
<dbReference type="PANTHER" id="PTHR12129:SF17">
    <property type="entry name" value="HEPARAN SULFATE 2-O-SULFOTRANSFERASE 1"/>
    <property type="match status" value="1"/>
</dbReference>
<organism evidence="12 13">
    <name type="scientific">Tetranychus urticae</name>
    <name type="common">Two-spotted spider mite</name>
    <dbReference type="NCBI Taxonomy" id="32264"/>
    <lineage>
        <taxon>Eukaryota</taxon>
        <taxon>Metazoa</taxon>
        <taxon>Ecdysozoa</taxon>
        <taxon>Arthropoda</taxon>
        <taxon>Chelicerata</taxon>
        <taxon>Arachnida</taxon>
        <taxon>Acari</taxon>
        <taxon>Acariformes</taxon>
        <taxon>Trombidiformes</taxon>
        <taxon>Prostigmata</taxon>
        <taxon>Eleutherengona</taxon>
        <taxon>Raphignathae</taxon>
        <taxon>Tetranychoidea</taxon>
        <taxon>Tetranychidae</taxon>
        <taxon>Tetranychus</taxon>
    </lineage>
</organism>
<dbReference type="HOGENOM" id="CLU_1373825_0_0_1"/>
<evidence type="ECO:0000256" key="4">
    <source>
        <dbReference type="ARBA" id="ARBA00022692"/>
    </source>
</evidence>
<evidence type="ECO:0000313" key="13">
    <source>
        <dbReference type="Proteomes" id="UP000015104"/>
    </source>
</evidence>
<name>T1KQK7_TETUR</name>
<dbReference type="GO" id="GO:0000139">
    <property type="term" value="C:Golgi membrane"/>
    <property type="evidence" value="ECO:0007669"/>
    <property type="project" value="UniProtKB-SubCell"/>
</dbReference>
<dbReference type="SUPFAM" id="SSF52540">
    <property type="entry name" value="P-loop containing nucleoside triphosphate hydrolases"/>
    <property type="match status" value="1"/>
</dbReference>
<feature type="transmembrane region" description="Helical" evidence="11">
    <location>
        <begin position="7"/>
        <end position="26"/>
    </location>
</feature>
<evidence type="ECO:0000256" key="8">
    <source>
        <dbReference type="ARBA" id="ARBA00023136"/>
    </source>
</evidence>
<proteinExistence type="inferred from homology"/>
<reference evidence="13" key="1">
    <citation type="submission" date="2011-08" db="EMBL/GenBank/DDBJ databases">
        <authorList>
            <person name="Rombauts S."/>
        </authorList>
    </citation>
    <scope>NUCLEOTIDE SEQUENCE</scope>
    <source>
        <strain evidence="13">London</strain>
    </source>
</reference>
<comment type="subcellular location">
    <subcellularLocation>
        <location evidence="1">Golgi apparatus membrane</location>
        <topology evidence="1">Single-pass type II membrane protein</topology>
    </subcellularLocation>
</comment>
<keyword evidence="5" id="KW-0735">Signal-anchor</keyword>
<evidence type="ECO:0000256" key="5">
    <source>
        <dbReference type="ARBA" id="ARBA00022968"/>
    </source>
</evidence>
<keyword evidence="6 11" id="KW-1133">Transmembrane helix</keyword>
<keyword evidence="8 11" id="KW-0472">Membrane</keyword>
<evidence type="ECO:0000256" key="9">
    <source>
        <dbReference type="ARBA" id="ARBA00023157"/>
    </source>
</evidence>
<dbReference type="Proteomes" id="UP000015104">
    <property type="component" value="Unassembled WGS sequence"/>
</dbReference>
<keyword evidence="13" id="KW-1185">Reference proteome</keyword>
<comment type="similarity">
    <text evidence="2">Belongs to the sulfotransferase 3 family.</text>
</comment>
<evidence type="ECO:0000256" key="11">
    <source>
        <dbReference type="SAM" id="Phobius"/>
    </source>
</evidence>
<protein>
    <submittedName>
        <fullName evidence="12">Uncharacterized protein</fullName>
    </submittedName>
</protein>
<dbReference type="InterPro" id="IPR027417">
    <property type="entry name" value="P-loop_NTPase"/>
</dbReference>
<evidence type="ECO:0000256" key="7">
    <source>
        <dbReference type="ARBA" id="ARBA00023034"/>
    </source>
</evidence>
<dbReference type="InterPro" id="IPR005331">
    <property type="entry name" value="Sulfotransferase"/>
</dbReference>
<dbReference type="EMBL" id="CAEY01000377">
    <property type="status" value="NOT_ANNOTATED_CDS"/>
    <property type="molecule type" value="Genomic_DNA"/>
</dbReference>
<evidence type="ECO:0000256" key="3">
    <source>
        <dbReference type="ARBA" id="ARBA00022679"/>
    </source>
</evidence>
<dbReference type="EnsemblMetazoa" id="tetur18g00280.1">
    <property type="protein sequence ID" value="tetur18g00280.1"/>
    <property type="gene ID" value="tetur18g00280"/>
</dbReference>
<evidence type="ECO:0000256" key="2">
    <source>
        <dbReference type="ARBA" id="ARBA00010569"/>
    </source>
</evidence>
<accession>T1KQK7</accession>